<accession>A0AAV1CYP2</accession>
<evidence type="ECO:0000259" key="7">
    <source>
        <dbReference type="PROSITE" id="PS50066"/>
    </source>
</evidence>
<keyword evidence="2" id="KW-0805">Transcription regulation</keyword>
<dbReference type="Pfam" id="PF00319">
    <property type="entry name" value="SRF-TF"/>
    <property type="match status" value="1"/>
</dbReference>
<dbReference type="PROSITE" id="PS50066">
    <property type="entry name" value="MADS_BOX_2"/>
    <property type="match status" value="1"/>
</dbReference>
<evidence type="ECO:0000256" key="1">
    <source>
        <dbReference type="ARBA" id="ARBA00004123"/>
    </source>
</evidence>
<dbReference type="Gene3D" id="3.40.1810.10">
    <property type="entry name" value="Transcription factor, MADS-box"/>
    <property type="match status" value="1"/>
</dbReference>
<feature type="region of interest" description="Disordered" evidence="6">
    <location>
        <begin position="180"/>
        <end position="200"/>
    </location>
</feature>
<keyword evidence="3" id="KW-0238">DNA-binding</keyword>
<keyword evidence="9" id="KW-1185">Reference proteome</keyword>
<dbReference type="Gene3D" id="6.10.140.920">
    <property type="match status" value="1"/>
</dbReference>
<protein>
    <submittedName>
        <fullName evidence="8">OLC1v1036987C1</fullName>
    </submittedName>
</protein>
<reference evidence="8" key="1">
    <citation type="submission" date="2023-03" db="EMBL/GenBank/DDBJ databases">
        <authorList>
            <person name="Julca I."/>
        </authorList>
    </citation>
    <scope>NUCLEOTIDE SEQUENCE</scope>
</reference>
<dbReference type="SMART" id="SM00432">
    <property type="entry name" value="MADS"/>
    <property type="match status" value="1"/>
</dbReference>
<evidence type="ECO:0000313" key="9">
    <source>
        <dbReference type="Proteomes" id="UP001161247"/>
    </source>
</evidence>
<dbReference type="EMBL" id="OX459120">
    <property type="protein sequence ID" value="CAI9100065.1"/>
    <property type="molecule type" value="Genomic_DNA"/>
</dbReference>
<evidence type="ECO:0000256" key="6">
    <source>
        <dbReference type="SAM" id="MobiDB-lite"/>
    </source>
</evidence>
<comment type="subcellular location">
    <subcellularLocation>
        <location evidence="1">Nucleus</location>
    </subcellularLocation>
</comment>
<feature type="domain" description="MADS-box" evidence="7">
    <location>
        <begin position="8"/>
        <end position="68"/>
    </location>
</feature>
<feature type="compositionally biased region" description="Polar residues" evidence="6">
    <location>
        <begin position="180"/>
        <end position="195"/>
    </location>
</feature>
<dbReference type="InterPro" id="IPR002100">
    <property type="entry name" value="TF_MADSbox"/>
</dbReference>
<dbReference type="AlphaFoldDB" id="A0AAV1CYP2"/>
<dbReference type="GO" id="GO:0046983">
    <property type="term" value="F:protein dimerization activity"/>
    <property type="evidence" value="ECO:0007669"/>
    <property type="project" value="InterPro"/>
</dbReference>
<dbReference type="GO" id="GO:0000981">
    <property type="term" value="F:DNA-binding transcription factor activity, RNA polymerase II-specific"/>
    <property type="evidence" value="ECO:0007669"/>
    <property type="project" value="TreeGrafter"/>
</dbReference>
<dbReference type="GO" id="GO:0000978">
    <property type="term" value="F:RNA polymerase II cis-regulatory region sequence-specific DNA binding"/>
    <property type="evidence" value="ECO:0007669"/>
    <property type="project" value="TreeGrafter"/>
</dbReference>
<evidence type="ECO:0000313" key="8">
    <source>
        <dbReference type="EMBL" id="CAI9100065.1"/>
    </source>
</evidence>
<dbReference type="PANTHER" id="PTHR11945">
    <property type="entry name" value="MADS BOX PROTEIN"/>
    <property type="match status" value="1"/>
</dbReference>
<gene>
    <name evidence="8" type="ORF">OLC1_LOCUS9977</name>
</gene>
<name>A0AAV1CYP2_OLDCO</name>
<keyword evidence="5" id="KW-0539">Nucleus</keyword>
<evidence type="ECO:0000256" key="5">
    <source>
        <dbReference type="ARBA" id="ARBA00023242"/>
    </source>
</evidence>
<evidence type="ECO:0000256" key="3">
    <source>
        <dbReference type="ARBA" id="ARBA00023125"/>
    </source>
</evidence>
<keyword evidence="4" id="KW-0804">Transcription</keyword>
<dbReference type="Proteomes" id="UP001161247">
    <property type="component" value="Chromosome 3"/>
</dbReference>
<proteinExistence type="predicted"/>
<dbReference type="GO" id="GO:0005634">
    <property type="term" value="C:nucleus"/>
    <property type="evidence" value="ECO:0007669"/>
    <property type="project" value="UniProtKB-SubCell"/>
</dbReference>
<dbReference type="PRINTS" id="PR00404">
    <property type="entry name" value="MADSDOMAIN"/>
</dbReference>
<evidence type="ECO:0000256" key="2">
    <source>
        <dbReference type="ARBA" id="ARBA00023015"/>
    </source>
</evidence>
<organism evidence="8 9">
    <name type="scientific">Oldenlandia corymbosa var. corymbosa</name>
    <dbReference type="NCBI Taxonomy" id="529605"/>
    <lineage>
        <taxon>Eukaryota</taxon>
        <taxon>Viridiplantae</taxon>
        <taxon>Streptophyta</taxon>
        <taxon>Embryophyta</taxon>
        <taxon>Tracheophyta</taxon>
        <taxon>Spermatophyta</taxon>
        <taxon>Magnoliopsida</taxon>
        <taxon>eudicotyledons</taxon>
        <taxon>Gunneridae</taxon>
        <taxon>Pentapetalae</taxon>
        <taxon>asterids</taxon>
        <taxon>lamiids</taxon>
        <taxon>Gentianales</taxon>
        <taxon>Rubiaceae</taxon>
        <taxon>Rubioideae</taxon>
        <taxon>Spermacoceae</taxon>
        <taxon>Hedyotis-Oldenlandia complex</taxon>
        <taxon>Oldenlandia</taxon>
    </lineage>
</organism>
<sequence length="264" mass="29549">MATTKMSRGRQRVEMVKMTNENNLQVTFSKRRLGLFKKASELCTLTGSELAIVVFSPGSKVYSFGSPSVSKILEKYGTQAPHFIGPQSSIDVVNQARCMANEISLNEELRTLEDHMGAVKKRRSEFTKMVRANQNQYWWQAPIEELSMEQLEQLKIAYEEMDKRVQIQIQKGLPLNANSFPDFNIPEPNNHNNDSLAYEPHPPPSLPQNIHYPPMPSGSSFAGLILSNESISDKNGPSFAANQGSSRFGADDLSFPFAYPNTTT</sequence>
<dbReference type="FunFam" id="3.40.1810.10:FF:000006">
    <property type="entry name" value="Agamous-like MADS-box protein AGL62"/>
    <property type="match status" value="1"/>
</dbReference>
<dbReference type="InterPro" id="IPR036879">
    <property type="entry name" value="TF_MADSbox_sf"/>
</dbReference>
<evidence type="ECO:0000256" key="4">
    <source>
        <dbReference type="ARBA" id="ARBA00023163"/>
    </source>
</evidence>
<dbReference type="PANTHER" id="PTHR11945:SF776">
    <property type="entry name" value="AGAMOUS-LIKE 50-RELATED"/>
    <property type="match status" value="1"/>
</dbReference>
<dbReference type="SUPFAM" id="SSF55455">
    <property type="entry name" value="SRF-like"/>
    <property type="match status" value="1"/>
</dbReference>